<proteinExistence type="predicted"/>
<dbReference type="EMBL" id="HBHK01017578">
    <property type="protein sequence ID" value="CAD9691856.1"/>
    <property type="molecule type" value="Transcribed_RNA"/>
</dbReference>
<accession>A0A7S2WJL9</accession>
<feature type="region of interest" description="Disordered" evidence="1">
    <location>
        <begin position="1"/>
        <end position="47"/>
    </location>
</feature>
<organism evidence="2">
    <name type="scientific">Mucochytrium quahogii</name>
    <dbReference type="NCBI Taxonomy" id="96639"/>
    <lineage>
        <taxon>Eukaryota</taxon>
        <taxon>Sar</taxon>
        <taxon>Stramenopiles</taxon>
        <taxon>Bigyra</taxon>
        <taxon>Labyrinthulomycetes</taxon>
        <taxon>Thraustochytrida</taxon>
        <taxon>Thraustochytriidae</taxon>
        <taxon>Mucochytrium</taxon>
    </lineage>
</organism>
<name>A0A7S2WJL9_9STRA</name>
<dbReference type="AlphaFoldDB" id="A0A7S2WJL9"/>
<sequence length="218" mass="24743">MMLRGCRWLSSQARPPPPPPPPRRGVDKVKRSSKLDAGGGSAAVRRGKGSSVGGLVGVLGLVGVMIGVSKYLSYRESNQGVSNIYYNRRHEEEEEKVEELPPIKYEDSARAFIEELAKKGDNQASQVFQATEVDTTGGDSFDEKEFEATFRLDVTREGLLRTLKMMLNGKRKQEQMEIKRINALPLSRRPFGYEEQLRYLRQEKQELKDQIKALEKRK</sequence>
<protein>
    <submittedName>
        <fullName evidence="2">Uncharacterized protein</fullName>
    </submittedName>
</protein>
<gene>
    <name evidence="2" type="ORF">QSP1433_LOCUS11137</name>
</gene>
<feature type="compositionally biased region" description="Pro residues" evidence="1">
    <location>
        <begin position="14"/>
        <end position="23"/>
    </location>
</feature>
<evidence type="ECO:0000256" key="1">
    <source>
        <dbReference type="SAM" id="MobiDB-lite"/>
    </source>
</evidence>
<reference evidence="2" key="1">
    <citation type="submission" date="2021-01" db="EMBL/GenBank/DDBJ databases">
        <authorList>
            <person name="Corre E."/>
            <person name="Pelletier E."/>
            <person name="Niang G."/>
            <person name="Scheremetjew M."/>
            <person name="Finn R."/>
            <person name="Kale V."/>
            <person name="Holt S."/>
            <person name="Cochrane G."/>
            <person name="Meng A."/>
            <person name="Brown T."/>
            <person name="Cohen L."/>
        </authorList>
    </citation>
    <scope>NUCLEOTIDE SEQUENCE</scope>
    <source>
        <strain evidence="2">NY070348D</strain>
    </source>
</reference>
<feature type="compositionally biased region" description="Basic and acidic residues" evidence="1">
    <location>
        <begin position="24"/>
        <end position="34"/>
    </location>
</feature>
<evidence type="ECO:0000313" key="2">
    <source>
        <dbReference type="EMBL" id="CAD9691856.1"/>
    </source>
</evidence>